<dbReference type="InterPro" id="IPR001214">
    <property type="entry name" value="SET_dom"/>
</dbReference>
<dbReference type="SUPFAM" id="SSF82199">
    <property type="entry name" value="SET domain"/>
    <property type="match status" value="1"/>
</dbReference>
<organism evidence="7 8">
    <name type="scientific">Furculomyces boomerangus</name>
    <dbReference type="NCBI Taxonomy" id="61424"/>
    <lineage>
        <taxon>Eukaryota</taxon>
        <taxon>Fungi</taxon>
        <taxon>Fungi incertae sedis</taxon>
        <taxon>Zoopagomycota</taxon>
        <taxon>Kickxellomycotina</taxon>
        <taxon>Harpellomycetes</taxon>
        <taxon>Harpellales</taxon>
        <taxon>Harpellaceae</taxon>
        <taxon>Furculomyces</taxon>
    </lineage>
</organism>
<dbReference type="GO" id="GO:0008270">
    <property type="term" value="F:zinc ion binding"/>
    <property type="evidence" value="ECO:0007669"/>
    <property type="project" value="UniProtKB-KW"/>
</dbReference>
<keyword evidence="3" id="KW-0862">Zinc</keyword>
<dbReference type="Pfam" id="PF00856">
    <property type="entry name" value="SET"/>
    <property type="match status" value="1"/>
</dbReference>
<feature type="region of interest" description="Disordered" evidence="4">
    <location>
        <begin position="587"/>
        <end position="633"/>
    </location>
</feature>
<dbReference type="InterPro" id="IPR002893">
    <property type="entry name" value="Znf_MYND"/>
</dbReference>
<dbReference type="Gene3D" id="2.170.270.10">
    <property type="entry name" value="SET domain"/>
    <property type="match status" value="1"/>
</dbReference>
<keyword evidence="1" id="KW-0479">Metal-binding</keyword>
<dbReference type="PANTHER" id="PTHR12197:SF282">
    <property type="entry name" value="SET DOMAIN-CONTAINING PROTEIN"/>
    <property type="match status" value="1"/>
</dbReference>
<dbReference type="AlphaFoldDB" id="A0A2T9Z3Y5"/>
<dbReference type="EMBL" id="MBFT01000045">
    <property type="protein sequence ID" value="PVU99303.1"/>
    <property type="molecule type" value="Genomic_DNA"/>
</dbReference>
<keyword evidence="8" id="KW-1185">Reference proteome</keyword>
<dbReference type="InterPro" id="IPR050869">
    <property type="entry name" value="H3K4_H4K5_MeTrfase"/>
</dbReference>
<dbReference type="Proteomes" id="UP000245699">
    <property type="component" value="Unassembled WGS sequence"/>
</dbReference>
<evidence type="ECO:0008006" key="9">
    <source>
        <dbReference type="Google" id="ProtNLM"/>
    </source>
</evidence>
<evidence type="ECO:0000256" key="3">
    <source>
        <dbReference type="ARBA" id="ARBA00022833"/>
    </source>
</evidence>
<keyword evidence="2" id="KW-0863">Zinc-finger</keyword>
<evidence type="ECO:0000256" key="1">
    <source>
        <dbReference type="ARBA" id="ARBA00022723"/>
    </source>
</evidence>
<dbReference type="InterPro" id="IPR011990">
    <property type="entry name" value="TPR-like_helical_dom_sf"/>
</dbReference>
<evidence type="ECO:0000256" key="4">
    <source>
        <dbReference type="SAM" id="MobiDB-lite"/>
    </source>
</evidence>
<dbReference type="OrthoDB" id="265717at2759"/>
<proteinExistence type="predicted"/>
<evidence type="ECO:0000256" key="2">
    <source>
        <dbReference type="ARBA" id="ARBA00022771"/>
    </source>
</evidence>
<dbReference type="STRING" id="61424.A0A2T9Z3Y5"/>
<evidence type="ECO:0000313" key="8">
    <source>
        <dbReference type="Proteomes" id="UP000245699"/>
    </source>
</evidence>
<dbReference type="Gene3D" id="6.10.140.2220">
    <property type="match status" value="1"/>
</dbReference>
<dbReference type="CDD" id="cd20071">
    <property type="entry name" value="SET_SMYD"/>
    <property type="match status" value="1"/>
</dbReference>
<dbReference type="Gene3D" id="1.25.40.10">
    <property type="entry name" value="Tetratricopeptide repeat domain"/>
    <property type="match status" value="1"/>
</dbReference>
<sequence>MTSETLHETKNASLAKKTKTKKPLKESSFLKAEALYPVVFKNTLAKGKHLVTKNNTKAGTLVLAETSPAYIVRSSISSSLCHLCIKPVPFKEVSENKLDEQGEPIPDQTTTVKRPEITCPDCKFAVYCSSDCLTKDSSLHGKECKALAFLAQKESNSHIDIDKLRTIIRMAIRSLDDSQPEFTADPNLETPPRFMAEIPSHRESFEKPWIENTIEEVKEIIPLLPIQNNQKNISEMVSNACRYQTNVIPFYDFIYRGIQDAYGIFPMTSIYLKHSCVPNCAIIGDSQGRIAVRTLIDLPKGTELTATQTELYQPREHRRRDLLLNKHFWCKCRRCSVVLSKSVDQYMDGIVCKKCNMGLMIFEETKEVDDVNELMKNTSLLDDEIKGKFALCNNCNHKISVSELVDILRDAIESFSSAFHQYRSRNIEQARKMFEDYLKKFEGHKLLHPYNSYIVNSYVPLMHCCRAMNDITAAINYCRTAINQMVNSNAYTPNFPDVTELRVTLGELLLESAQSKSANAGKSIVSRNLSKKYFNEAKESFETALKEREIACGKNHFRYEQTRNYLNYAEKAPLDLEISLKANSANQAKLEEAKTEDATTQPPKKVIKKKVPKKLPQEMINSIQSKAKTEKVE</sequence>
<gene>
    <name evidence="7" type="ORF">BB559_000850</name>
</gene>
<dbReference type="Gene3D" id="1.10.220.160">
    <property type="match status" value="1"/>
</dbReference>
<dbReference type="Pfam" id="PF01753">
    <property type="entry name" value="zf-MYND"/>
    <property type="match status" value="1"/>
</dbReference>
<dbReference type="PANTHER" id="PTHR12197">
    <property type="entry name" value="HISTONE-LYSINE N-METHYLTRANSFERASE SMYD"/>
    <property type="match status" value="1"/>
</dbReference>
<reference evidence="7 8" key="1">
    <citation type="journal article" date="2018" name="MBio">
        <title>Comparative Genomics Reveals the Core Gene Toolbox for the Fungus-Insect Symbiosis.</title>
        <authorList>
            <person name="Wang Y."/>
            <person name="Stata M."/>
            <person name="Wang W."/>
            <person name="Stajich J.E."/>
            <person name="White M.M."/>
            <person name="Moncalvo J.M."/>
        </authorList>
    </citation>
    <scope>NUCLEOTIDE SEQUENCE [LARGE SCALE GENOMIC DNA]</scope>
    <source>
        <strain evidence="7 8">AUS-77-4</strain>
    </source>
</reference>
<evidence type="ECO:0000259" key="5">
    <source>
        <dbReference type="Pfam" id="PF00856"/>
    </source>
</evidence>
<dbReference type="SUPFAM" id="SSF144232">
    <property type="entry name" value="HIT/MYND zinc finger-like"/>
    <property type="match status" value="1"/>
</dbReference>
<name>A0A2T9Z3Y5_9FUNG</name>
<feature type="domain" description="SET" evidence="5">
    <location>
        <begin position="193"/>
        <end position="305"/>
    </location>
</feature>
<evidence type="ECO:0000259" key="6">
    <source>
        <dbReference type="Pfam" id="PF01753"/>
    </source>
</evidence>
<dbReference type="InterPro" id="IPR046341">
    <property type="entry name" value="SET_dom_sf"/>
</dbReference>
<evidence type="ECO:0000313" key="7">
    <source>
        <dbReference type="EMBL" id="PVU99303.1"/>
    </source>
</evidence>
<comment type="caution">
    <text evidence="7">The sequence shown here is derived from an EMBL/GenBank/DDBJ whole genome shotgun (WGS) entry which is preliminary data.</text>
</comment>
<accession>A0A2T9Z3Y5</accession>
<protein>
    <recommendedName>
        <fullName evidence="9">MYND-type domain-containing protein</fullName>
    </recommendedName>
</protein>
<feature type="domain" description="MYND-type" evidence="6">
    <location>
        <begin position="117"/>
        <end position="144"/>
    </location>
</feature>